<feature type="compositionally biased region" description="Acidic residues" evidence="1">
    <location>
        <begin position="61"/>
        <end position="70"/>
    </location>
</feature>
<dbReference type="RefSeq" id="WP_250859215.1">
    <property type="nucleotide sequence ID" value="NZ_JAGSOJ010000002.1"/>
</dbReference>
<dbReference type="Proteomes" id="UP001056429">
    <property type="component" value="Unassembled WGS sequence"/>
</dbReference>
<protein>
    <submittedName>
        <fullName evidence="2">Uncharacterized protein</fullName>
    </submittedName>
</protein>
<reference evidence="2" key="1">
    <citation type="journal article" date="2021" name="mSystems">
        <title>Bacteria and Archaea Synergistically Convert Glycine Betaine to Biogenic Methane in the Formosa Cold Seep of the South China Sea.</title>
        <authorList>
            <person name="Li L."/>
            <person name="Zhang W."/>
            <person name="Zhang S."/>
            <person name="Song L."/>
            <person name="Sun Q."/>
            <person name="Zhang H."/>
            <person name="Xiang H."/>
            <person name="Dong X."/>
        </authorList>
    </citation>
    <scope>NUCLEOTIDE SEQUENCE</scope>
    <source>
        <strain evidence="2">ZWT</strain>
    </source>
</reference>
<reference evidence="2" key="2">
    <citation type="submission" date="2021-04" db="EMBL/GenBank/DDBJ databases">
        <authorList>
            <person name="Dong X."/>
        </authorList>
    </citation>
    <scope>NUCLEOTIDE SEQUENCE</scope>
    <source>
        <strain evidence="2">ZWT</strain>
    </source>
</reference>
<organism evidence="2 3">
    <name type="scientific">Oceanirhabdus seepicola</name>
    <dbReference type="NCBI Taxonomy" id="2828781"/>
    <lineage>
        <taxon>Bacteria</taxon>
        <taxon>Bacillati</taxon>
        <taxon>Bacillota</taxon>
        <taxon>Clostridia</taxon>
        <taxon>Eubacteriales</taxon>
        <taxon>Clostridiaceae</taxon>
        <taxon>Oceanirhabdus</taxon>
    </lineage>
</organism>
<sequence length="81" mass="9382">MYTFLEPEQYNSLEEATKAKTDFLKETKANNDQGKVESGKLKEVEDYQENLAKLEDVNLEEEAEFEEEMTQEQNARGKSEA</sequence>
<comment type="caution">
    <text evidence="2">The sequence shown here is derived from an EMBL/GenBank/DDBJ whole genome shotgun (WGS) entry which is preliminary data.</text>
</comment>
<evidence type="ECO:0000256" key="1">
    <source>
        <dbReference type="SAM" id="MobiDB-lite"/>
    </source>
</evidence>
<evidence type="ECO:0000313" key="3">
    <source>
        <dbReference type="Proteomes" id="UP001056429"/>
    </source>
</evidence>
<dbReference type="AlphaFoldDB" id="A0A9J6P1V3"/>
<dbReference type="EMBL" id="JAGSOJ010000002">
    <property type="protein sequence ID" value="MCM1990174.1"/>
    <property type="molecule type" value="Genomic_DNA"/>
</dbReference>
<feature type="region of interest" description="Disordered" evidence="1">
    <location>
        <begin position="61"/>
        <end position="81"/>
    </location>
</feature>
<keyword evidence="3" id="KW-1185">Reference proteome</keyword>
<evidence type="ECO:0000313" key="2">
    <source>
        <dbReference type="EMBL" id="MCM1990174.1"/>
    </source>
</evidence>
<gene>
    <name evidence="2" type="ORF">KDK92_10555</name>
</gene>
<name>A0A9J6P1V3_9CLOT</name>
<accession>A0A9J6P1V3</accession>
<proteinExistence type="predicted"/>